<feature type="region of interest" description="Disordered" evidence="2">
    <location>
        <begin position="553"/>
        <end position="645"/>
    </location>
</feature>
<accession>A0A5C3F1W5</accession>
<feature type="compositionally biased region" description="Low complexity" evidence="2">
    <location>
        <begin position="223"/>
        <end position="235"/>
    </location>
</feature>
<feature type="compositionally biased region" description="Basic and acidic residues" evidence="2">
    <location>
        <begin position="416"/>
        <end position="430"/>
    </location>
</feature>
<dbReference type="EMBL" id="OOIP01000010">
    <property type="protein sequence ID" value="SPO38464.1"/>
    <property type="molecule type" value="Genomic_DNA"/>
</dbReference>
<dbReference type="Proteomes" id="UP000323386">
    <property type="component" value="Unassembled WGS sequence"/>
</dbReference>
<keyword evidence="4" id="KW-1185">Reference proteome</keyword>
<feature type="region of interest" description="Disordered" evidence="2">
    <location>
        <begin position="416"/>
        <end position="447"/>
    </location>
</feature>
<sequence length="645" mass="65469">MSGPQRRQQMVQQQQQQQQQPRNGPYQPSYGAGPAVYGYQPGVNNAAAGPAYGVAPGYGGPSAMHQQQAQFLYSNQPAYGPAGPYPTGSPAMASYAAQPGMFGQPQPQPYQQGYAAPVNPGVPSGFRSPYLAPNFAAANGPAVSSASSPGNLTPLSRPVQQLSLSTGHSPRPSAGKTRLQSFVFPRPSDPDASGSPVAASASASGDDSGAVDDGDEGAAGVEATTQAAGGTTTPASSALPTKPADAQGVAALPAEAAAYTVFHPGAAPLPMNAVPPIRPQPLLPAASMQRMGSFPGKRFENGQAVGYGGHRPDLQASSGLFGQGSTPATVAAEIALRYPALPEVPAMPEPPTEPSPAAAAPPLEDVGEVAQAYREYGDSLKGIIGVYKKRDELLRLRTEAVGFDPKRAWLAWEAGKGEGDESVQGKKNGDAEQAGLSKTESTTEPPHPILGVRLLQRVAALTAENDELGRLLEEKLDLADGSKTTPPATTELLQELQDAHRLIAALDAALTKAEARAQAAERALEVACVTNSTAIVTRAPSNSAVVDVQAASPAKGAGNPAPASEVKPSSPAVPAAEGGKSVPSDTTLSPATNAPNAASGRGRGGRRSGGQRSGEGGRRGERGRGNNQGRRGGGGGGNTGGGSTT</sequence>
<reference evidence="3 4" key="1">
    <citation type="submission" date="2018-03" db="EMBL/GenBank/DDBJ databases">
        <authorList>
            <person name="Guldener U."/>
        </authorList>
    </citation>
    <scope>NUCLEOTIDE SEQUENCE [LARGE SCALE GENOMIC DNA]</scope>
    <source>
        <strain evidence="3 4">DAOM196992</strain>
    </source>
</reference>
<feature type="compositionally biased region" description="Polar residues" evidence="2">
    <location>
        <begin position="142"/>
        <end position="168"/>
    </location>
</feature>
<keyword evidence="1" id="KW-0175">Coiled coil</keyword>
<dbReference type="OrthoDB" id="3366661at2759"/>
<evidence type="ECO:0000256" key="1">
    <source>
        <dbReference type="SAM" id="Coils"/>
    </source>
</evidence>
<feature type="coiled-coil region" evidence="1">
    <location>
        <begin position="496"/>
        <end position="523"/>
    </location>
</feature>
<name>A0A5C3F1W5_9BASI</name>
<feature type="region of interest" description="Disordered" evidence="2">
    <location>
        <begin position="223"/>
        <end position="242"/>
    </location>
</feature>
<feature type="region of interest" description="Disordered" evidence="2">
    <location>
        <begin position="1"/>
        <end position="34"/>
    </location>
</feature>
<gene>
    <name evidence="3" type="ORF">PSFLO_03942</name>
</gene>
<organism evidence="3 4">
    <name type="scientific">Pseudozyma flocculosa</name>
    <dbReference type="NCBI Taxonomy" id="84751"/>
    <lineage>
        <taxon>Eukaryota</taxon>
        <taxon>Fungi</taxon>
        <taxon>Dikarya</taxon>
        <taxon>Basidiomycota</taxon>
        <taxon>Ustilaginomycotina</taxon>
        <taxon>Ustilaginomycetes</taxon>
        <taxon>Ustilaginales</taxon>
        <taxon>Ustilaginaceae</taxon>
        <taxon>Pseudozyma</taxon>
    </lineage>
</organism>
<feature type="compositionally biased region" description="Polar residues" evidence="2">
    <location>
        <begin position="583"/>
        <end position="596"/>
    </location>
</feature>
<protein>
    <submittedName>
        <fullName evidence="3">Uncharacterized protein</fullName>
    </submittedName>
</protein>
<evidence type="ECO:0000313" key="3">
    <source>
        <dbReference type="EMBL" id="SPO38464.1"/>
    </source>
</evidence>
<evidence type="ECO:0000313" key="4">
    <source>
        <dbReference type="Proteomes" id="UP000323386"/>
    </source>
</evidence>
<dbReference type="AlphaFoldDB" id="A0A5C3F1W5"/>
<feature type="compositionally biased region" description="Basic and acidic residues" evidence="2">
    <location>
        <begin position="615"/>
        <end position="624"/>
    </location>
</feature>
<feature type="compositionally biased region" description="Gly residues" evidence="2">
    <location>
        <begin position="630"/>
        <end position="645"/>
    </location>
</feature>
<proteinExistence type="predicted"/>
<evidence type="ECO:0000256" key="2">
    <source>
        <dbReference type="SAM" id="MobiDB-lite"/>
    </source>
</evidence>
<feature type="compositionally biased region" description="Low complexity" evidence="2">
    <location>
        <begin position="1"/>
        <end position="20"/>
    </location>
</feature>
<feature type="region of interest" description="Disordered" evidence="2">
    <location>
        <begin position="139"/>
        <end position="217"/>
    </location>
</feature>
<feature type="compositionally biased region" description="Low complexity" evidence="2">
    <location>
        <begin position="190"/>
        <end position="208"/>
    </location>
</feature>